<keyword evidence="13" id="KW-0156">Chromatin regulator</keyword>
<keyword evidence="16" id="KW-0234">DNA repair</keyword>
<dbReference type="InterPro" id="IPR013210">
    <property type="entry name" value="LRR_N_plant-typ"/>
</dbReference>
<dbReference type="Proteomes" id="UP000734854">
    <property type="component" value="Unassembled WGS sequence"/>
</dbReference>
<dbReference type="Gene3D" id="3.80.10.10">
    <property type="entry name" value="Ribonuclease Inhibitor"/>
    <property type="match status" value="2"/>
</dbReference>
<dbReference type="Gene3D" id="3.30.200.20">
    <property type="entry name" value="Phosphorylase Kinase, domain 1"/>
    <property type="match status" value="1"/>
</dbReference>
<protein>
    <recommendedName>
        <fullName evidence="21">Protein kinase domain-containing protein</fullName>
    </recommendedName>
</protein>
<feature type="signal peptide" evidence="20">
    <location>
        <begin position="1"/>
        <end position="36"/>
    </location>
</feature>
<dbReference type="SUPFAM" id="SSF56112">
    <property type="entry name" value="Protein kinase-like (PK-like)"/>
    <property type="match status" value="1"/>
</dbReference>
<feature type="region of interest" description="Disordered" evidence="18">
    <location>
        <begin position="306"/>
        <end position="331"/>
    </location>
</feature>
<comment type="caution">
    <text evidence="22">The sequence shown here is derived from an EMBL/GenBank/DDBJ whole genome shotgun (WGS) entry which is preliminary data.</text>
</comment>
<evidence type="ECO:0000256" key="18">
    <source>
        <dbReference type="SAM" id="MobiDB-lite"/>
    </source>
</evidence>
<dbReference type="SMART" id="SM00028">
    <property type="entry name" value="TPR"/>
    <property type="match status" value="2"/>
</dbReference>
<dbReference type="InterPro" id="IPR017441">
    <property type="entry name" value="Protein_kinase_ATP_BS"/>
</dbReference>
<feature type="binding site" evidence="17">
    <location>
        <position position="405"/>
    </location>
    <ligand>
        <name>ATP</name>
        <dbReference type="ChEBI" id="CHEBI:30616"/>
    </ligand>
</feature>
<dbReference type="AlphaFoldDB" id="A0A8J5HL36"/>
<sequence length="899" mass="95684">MSRSEYGHLPHMASRLLLRLVAGALLLLVGLPGGTPDLASDTAALVALRDAIGRSALPTWNSSVPTCSWPGVTCVFGRVDELRLPGVGLIGQIPAAVGNLTALHTLSLRFNALSGPLPGELARLVELRNLYLQDNRLSGEIPLFLASMKSLVRLNLAGNQFTGRIPSELNNLTRLGTLYLESNRLSGEIPPLDIPSLVQFNVSYNQLNGSIPAGLRSQPKNAFLDTSLCGGPLGLCPGEIAPSPSAEGASGNNAGGGVFPESGKKKKLSGGAIAGIAIGAAAFVLLLLVALILLCRGRIGAAASGTKPMETAELAEERDKGPGDGRANTNGAAVTSTAVTAAAKSSSASSGGPGVKKLVFFGSRRTTPAFDLEDLLRASAEVLGKGTFGTTYKAVLESGEAVAVKRLKDVNLPEAEFKERIEAIGAMDHLNLVSLTAYYFSADEKLLVYEFMSTGSLSALMHGDKGSGQAALNWETRTGIALAAARGLQHIHSASPSTSHGNVKSSNVLLTESYEARLSDHGLALLAAGSTSPALRAAGYRAPEVTDPRKVSQKADVYSFGVLLLELLTGKAAAQAVLNEEGVDLPRWVQSVVGEAWTADVFDAELLRWQNAEEEEEMVRLLQLAMDCVAHYPDKRPSMSEVRKWMFGLICRASPEMSFSELLSIVALKKEGEFSSFVMSRLCSSRCPVESTYASCGSTVFFLGANKNFVFAQDASAIEAFPENGQEQAHITGLRRIEDGSVISNTHTTKWRIFTDNGRELSLKGKLDEAERFFQAALEEAKKGFGEKDPHVASSCNNLAELYRVKREYAKAEPLYIEAISILEDSYGPNDIRSGDMFSGSVVGKDCDQLFGDPNSRGAHDSLYADSSSFSSTSGASVGAALHNLGQFYFVLRKLEQAR</sequence>
<dbReference type="SUPFAM" id="SSF48452">
    <property type="entry name" value="TPR-like"/>
    <property type="match status" value="1"/>
</dbReference>
<dbReference type="PROSITE" id="PS50011">
    <property type="entry name" value="PROTEIN_KINASE_DOM"/>
    <property type="match status" value="1"/>
</dbReference>
<evidence type="ECO:0000256" key="3">
    <source>
        <dbReference type="ARBA" id="ARBA00010999"/>
    </source>
</evidence>
<proteinExistence type="inferred from homology"/>
<keyword evidence="7 19" id="KW-0812">Transmembrane</keyword>
<evidence type="ECO:0000256" key="13">
    <source>
        <dbReference type="ARBA" id="ARBA00022853"/>
    </source>
</evidence>
<dbReference type="GO" id="GO:0005694">
    <property type="term" value="C:chromosome"/>
    <property type="evidence" value="ECO:0007669"/>
    <property type="project" value="UniProtKB-SubCell"/>
</dbReference>
<dbReference type="PANTHER" id="PTHR48010">
    <property type="entry name" value="OS05G0588300 PROTEIN"/>
    <property type="match status" value="1"/>
</dbReference>
<evidence type="ECO:0000256" key="7">
    <source>
        <dbReference type="ARBA" id="ARBA00022692"/>
    </source>
</evidence>
<keyword evidence="14 19" id="KW-1133">Transmembrane helix</keyword>
<evidence type="ECO:0000256" key="6">
    <source>
        <dbReference type="ARBA" id="ARBA00022614"/>
    </source>
</evidence>
<dbReference type="Gene3D" id="1.10.510.10">
    <property type="entry name" value="Transferase(Phosphotransferase) domain 1"/>
    <property type="match status" value="1"/>
</dbReference>
<dbReference type="EMBL" id="JACMSC010000004">
    <property type="protein sequence ID" value="KAG6526295.1"/>
    <property type="molecule type" value="Genomic_DNA"/>
</dbReference>
<dbReference type="Pfam" id="PF07714">
    <property type="entry name" value="PK_Tyr_Ser-Thr"/>
    <property type="match status" value="1"/>
</dbReference>
<evidence type="ECO:0000256" key="12">
    <source>
        <dbReference type="ARBA" id="ARBA00022840"/>
    </source>
</evidence>
<accession>A0A8J5HL36</accession>
<evidence type="ECO:0000256" key="16">
    <source>
        <dbReference type="ARBA" id="ARBA00023204"/>
    </source>
</evidence>
<name>A0A8J5HL36_ZINOF</name>
<dbReference type="Gene3D" id="1.25.40.10">
    <property type="entry name" value="Tetratricopeptide repeat domain"/>
    <property type="match status" value="1"/>
</dbReference>
<dbReference type="InterPro" id="IPR000719">
    <property type="entry name" value="Prot_kinase_dom"/>
</dbReference>
<evidence type="ECO:0000259" key="21">
    <source>
        <dbReference type="PROSITE" id="PS50011"/>
    </source>
</evidence>
<dbReference type="FunFam" id="1.10.510.10:FF:000095">
    <property type="entry name" value="protein STRUBBELIG-RECEPTOR FAMILY 8"/>
    <property type="match status" value="1"/>
</dbReference>
<dbReference type="InterPro" id="IPR032675">
    <property type="entry name" value="LRR_dom_sf"/>
</dbReference>
<dbReference type="InterPro" id="IPR011990">
    <property type="entry name" value="TPR-like_helical_dom_sf"/>
</dbReference>
<keyword evidence="8 20" id="KW-0732">Signal</keyword>
<dbReference type="FunFam" id="3.30.200.20:FF:000307">
    <property type="entry name" value="pollen receptor-like kinase 1"/>
    <property type="match status" value="1"/>
</dbReference>
<keyword evidence="15 19" id="KW-0472">Membrane</keyword>
<dbReference type="InterPro" id="IPR001245">
    <property type="entry name" value="Ser-Thr/Tyr_kinase_cat_dom"/>
</dbReference>
<feature type="chain" id="PRO_5035236469" description="Protein kinase domain-containing protein" evidence="20">
    <location>
        <begin position="37"/>
        <end position="899"/>
    </location>
</feature>
<dbReference type="GO" id="GO:0006281">
    <property type="term" value="P:DNA repair"/>
    <property type="evidence" value="ECO:0007669"/>
    <property type="project" value="UniProtKB-KW"/>
</dbReference>
<dbReference type="InterPro" id="IPR011009">
    <property type="entry name" value="Kinase-like_dom_sf"/>
</dbReference>
<dbReference type="Pfam" id="PF13424">
    <property type="entry name" value="TPR_12"/>
    <property type="match status" value="1"/>
</dbReference>
<dbReference type="Pfam" id="PF00560">
    <property type="entry name" value="LRR_1"/>
    <property type="match status" value="2"/>
</dbReference>
<keyword evidence="6" id="KW-0433">Leucine-rich repeat</keyword>
<evidence type="ECO:0000256" key="10">
    <source>
        <dbReference type="ARBA" id="ARBA00022741"/>
    </source>
</evidence>
<keyword evidence="9" id="KW-0677">Repeat</keyword>
<dbReference type="InterPro" id="IPR001611">
    <property type="entry name" value="Leu-rich_rpt"/>
</dbReference>
<evidence type="ECO:0000256" key="4">
    <source>
        <dbReference type="ARBA" id="ARBA00022454"/>
    </source>
</evidence>
<evidence type="ECO:0000256" key="20">
    <source>
        <dbReference type="SAM" id="SignalP"/>
    </source>
</evidence>
<keyword evidence="23" id="KW-1185">Reference proteome</keyword>
<evidence type="ECO:0000256" key="1">
    <source>
        <dbReference type="ARBA" id="ARBA00004162"/>
    </source>
</evidence>
<keyword evidence="11" id="KW-0227">DNA damage</keyword>
<dbReference type="PROSITE" id="PS00107">
    <property type="entry name" value="PROTEIN_KINASE_ATP"/>
    <property type="match status" value="1"/>
</dbReference>
<evidence type="ECO:0000256" key="15">
    <source>
        <dbReference type="ARBA" id="ARBA00023136"/>
    </source>
</evidence>
<comment type="similarity">
    <text evidence="3">Belongs to the Tonsoku family.</text>
</comment>
<keyword evidence="5" id="KW-0597">Phosphoprotein</keyword>
<dbReference type="GO" id="GO:0005886">
    <property type="term" value="C:plasma membrane"/>
    <property type="evidence" value="ECO:0007669"/>
    <property type="project" value="UniProtKB-SubCell"/>
</dbReference>
<dbReference type="InterPro" id="IPR050994">
    <property type="entry name" value="At_inactive_RLKs"/>
</dbReference>
<evidence type="ECO:0000256" key="9">
    <source>
        <dbReference type="ARBA" id="ARBA00022737"/>
    </source>
</evidence>
<evidence type="ECO:0000313" key="22">
    <source>
        <dbReference type="EMBL" id="KAG6526295.1"/>
    </source>
</evidence>
<dbReference type="FunFam" id="3.80.10.10:FF:000234">
    <property type="entry name" value="Probable inactive receptor kinase RLK902"/>
    <property type="match status" value="1"/>
</dbReference>
<dbReference type="Pfam" id="PF08263">
    <property type="entry name" value="LRRNT_2"/>
    <property type="match status" value="1"/>
</dbReference>
<dbReference type="SUPFAM" id="SSF52058">
    <property type="entry name" value="L domain-like"/>
    <property type="match status" value="1"/>
</dbReference>
<evidence type="ECO:0000256" key="19">
    <source>
        <dbReference type="SAM" id="Phobius"/>
    </source>
</evidence>
<keyword evidence="12 17" id="KW-0067">ATP-binding</keyword>
<keyword evidence="4" id="KW-0158">Chromosome</keyword>
<feature type="transmembrane region" description="Helical" evidence="19">
    <location>
        <begin position="272"/>
        <end position="294"/>
    </location>
</feature>
<evidence type="ECO:0000256" key="11">
    <source>
        <dbReference type="ARBA" id="ARBA00022763"/>
    </source>
</evidence>
<evidence type="ECO:0000256" key="14">
    <source>
        <dbReference type="ARBA" id="ARBA00022989"/>
    </source>
</evidence>
<dbReference type="PANTHER" id="PTHR48010:SF76">
    <property type="entry name" value="INACTIVE RECEPTOR KINASE RLK902-RELATED"/>
    <property type="match status" value="1"/>
</dbReference>
<organism evidence="22 23">
    <name type="scientific">Zingiber officinale</name>
    <name type="common">Ginger</name>
    <name type="synonym">Amomum zingiber</name>
    <dbReference type="NCBI Taxonomy" id="94328"/>
    <lineage>
        <taxon>Eukaryota</taxon>
        <taxon>Viridiplantae</taxon>
        <taxon>Streptophyta</taxon>
        <taxon>Embryophyta</taxon>
        <taxon>Tracheophyta</taxon>
        <taxon>Spermatophyta</taxon>
        <taxon>Magnoliopsida</taxon>
        <taxon>Liliopsida</taxon>
        <taxon>Zingiberales</taxon>
        <taxon>Zingiberaceae</taxon>
        <taxon>Zingiber</taxon>
    </lineage>
</organism>
<evidence type="ECO:0000256" key="5">
    <source>
        <dbReference type="ARBA" id="ARBA00022553"/>
    </source>
</evidence>
<dbReference type="GO" id="GO:0006325">
    <property type="term" value="P:chromatin organization"/>
    <property type="evidence" value="ECO:0007669"/>
    <property type="project" value="UniProtKB-KW"/>
</dbReference>
<dbReference type="GO" id="GO:0005524">
    <property type="term" value="F:ATP binding"/>
    <property type="evidence" value="ECO:0007669"/>
    <property type="project" value="UniProtKB-UniRule"/>
</dbReference>
<dbReference type="InterPro" id="IPR019734">
    <property type="entry name" value="TPR_rpt"/>
</dbReference>
<dbReference type="GO" id="GO:0004672">
    <property type="term" value="F:protein kinase activity"/>
    <property type="evidence" value="ECO:0007669"/>
    <property type="project" value="InterPro"/>
</dbReference>
<evidence type="ECO:0000313" key="23">
    <source>
        <dbReference type="Proteomes" id="UP000734854"/>
    </source>
</evidence>
<reference evidence="22 23" key="1">
    <citation type="submission" date="2020-08" db="EMBL/GenBank/DDBJ databases">
        <title>Plant Genome Project.</title>
        <authorList>
            <person name="Zhang R.-G."/>
        </authorList>
    </citation>
    <scope>NUCLEOTIDE SEQUENCE [LARGE SCALE GENOMIC DNA]</scope>
    <source>
        <tissue evidence="22">Rhizome</tissue>
    </source>
</reference>
<gene>
    <name evidence="22" type="ORF">ZIOFF_016277</name>
</gene>
<evidence type="ECO:0000256" key="17">
    <source>
        <dbReference type="PROSITE-ProRule" id="PRU10141"/>
    </source>
</evidence>
<feature type="domain" description="Protein kinase" evidence="21">
    <location>
        <begin position="377"/>
        <end position="646"/>
    </location>
</feature>
<evidence type="ECO:0000256" key="8">
    <source>
        <dbReference type="ARBA" id="ARBA00022729"/>
    </source>
</evidence>
<evidence type="ECO:0000256" key="2">
    <source>
        <dbReference type="ARBA" id="ARBA00004286"/>
    </source>
</evidence>
<keyword evidence="10 17" id="KW-0547">Nucleotide-binding</keyword>
<comment type="subcellular location">
    <subcellularLocation>
        <location evidence="1">Cell membrane</location>
        <topology evidence="1">Single-pass membrane protein</topology>
    </subcellularLocation>
    <subcellularLocation>
        <location evidence="2">Chromosome</location>
    </subcellularLocation>
</comment>